<evidence type="ECO:0000256" key="4">
    <source>
        <dbReference type="ARBA" id="ARBA00022475"/>
    </source>
</evidence>
<evidence type="ECO:0000256" key="5">
    <source>
        <dbReference type="ARBA" id="ARBA00022622"/>
    </source>
</evidence>
<evidence type="ECO:0000256" key="17">
    <source>
        <dbReference type="SAM" id="SignalP"/>
    </source>
</evidence>
<dbReference type="PANTHER" id="PTHR11596">
    <property type="entry name" value="ALKALINE PHOSPHATASE"/>
    <property type="match status" value="1"/>
</dbReference>
<evidence type="ECO:0000256" key="9">
    <source>
        <dbReference type="ARBA" id="ARBA00022842"/>
    </source>
</evidence>
<keyword evidence="5" id="KW-0336">GPI-anchor</keyword>
<feature type="active site" description="Phosphoserine intermediate" evidence="13">
    <location>
        <position position="125"/>
    </location>
</feature>
<sequence length="515" mass="56590">MAKRFILLLFVAVWLSGSANGQRDHPRGRSFDAAAHPIKHPEEQQSQYWVDKAQAKLLSKLAETQAAHTNKAKNVIMFLGDGMSVHTVTATRNLLGDSAEQVFFEGFPYTGLSKTYCVNRQVADSACTATAYLGGVKGNYGTIGVNANVPRYSCDGDSKVEDQVLSIAQWAQAAGKDAGLVTTARVTHASPAGVYAHTADRNWENDWEVANRGCDPEQTIDIARQLVEQPVGQQLKVILGGGRQNFINTTVNDEEGYAGLRTDGRHLIRDWLDQKKEANVSANYVWSRKGLSLVDLENTDYLLGLFANSHLPYNGDRDRKRSQLADPSLTELTEAAIKVLSRNKEGFFLFVEGARIDMAHHDTFARRSLEDTAEFANAVQKARELTSEDDTLIVVTADHSHVMSINGYPFRDQEITGLAQLADDNLPYTILSYANGPGYYSAYNRAEGRALLKEKLVADSDYRYPTLVPLDSESHGGDDVAVYASGPYAQYFSGNYEQSNIPALMSRAAGIGPYA</sequence>
<feature type="binding site" evidence="14">
    <location>
        <position position="475"/>
    </location>
    <ligand>
        <name>Zn(2+)</name>
        <dbReference type="ChEBI" id="CHEBI:29105"/>
        <label>2</label>
    </ligand>
</feature>
<reference evidence="19" key="1">
    <citation type="journal article" date="2021" name="Elife">
        <title>Highly contiguous assemblies of 101 drosophilid genomes.</title>
        <authorList>
            <person name="Kim B.Y."/>
            <person name="Wang J.R."/>
            <person name="Miller D.E."/>
            <person name="Barmina O."/>
            <person name="Delaney E."/>
            <person name="Thompson A."/>
            <person name="Comeault A.A."/>
            <person name="Peede D."/>
            <person name="D'Agostino E.R."/>
            <person name="Pelaez J."/>
            <person name="Aguilar J.M."/>
            <person name="Haji D."/>
            <person name="Matsunaga T."/>
            <person name="Armstrong E.E."/>
            <person name="Zych M."/>
            <person name="Ogawa Y."/>
            <person name="Stamenkovic-Radak M."/>
            <person name="Jelic M."/>
            <person name="Veselinovic M.S."/>
            <person name="Tanaskovic M."/>
            <person name="Eric P."/>
            <person name="Gao J.J."/>
            <person name="Katoh T.K."/>
            <person name="Toda M.J."/>
            <person name="Watabe H."/>
            <person name="Watada M."/>
            <person name="Davis J.S."/>
            <person name="Moyle L.C."/>
            <person name="Manoli G."/>
            <person name="Bertolini E."/>
            <person name="Kostal V."/>
            <person name="Hawley R.S."/>
            <person name="Takahashi A."/>
            <person name="Jones C.D."/>
            <person name="Price D.K."/>
            <person name="Whiteman N."/>
            <person name="Kopp A."/>
            <person name="Matute D.R."/>
            <person name="Petrov D.A."/>
        </authorList>
    </citation>
    <scope>NUCLEOTIDE SEQUENCE [LARGE SCALE GENOMIC DNA]</scope>
</reference>
<evidence type="ECO:0000256" key="8">
    <source>
        <dbReference type="ARBA" id="ARBA00022833"/>
    </source>
</evidence>
<dbReference type="SUPFAM" id="SSF53649">
    <property type="entry name" value="Alkaline phosphatase-like"/>
    <property type="match status" value="1"/>
</dbReference>
<keyword evidence="17" id="KW-0732">Signal</keyword>
<accession>A0A6P4EBW2</accession>
<dbReference type="PANTHER" id="PTHR11596:SF91">
    <property type="entry name" value="ALKALINE PHOSPHATASE-RELATED"/>
    <property type="match status" value="1"/>
</dbReference>
<comment type="cofactor">
    <cofactor evidence="14">
        <name>Mg(2+)</name>
        <dbReference type="ChEBI" id="CHEBI:18420"/>
    </cofactor>
    <text evidence="14">Binds 1 Mg(2+) ion.</text>
</comment>
<feature type="binding site" evidence="14">
    <location>
        <position position="398"/>
    </location>
    <ligand>
        <name>Zn(2+)</name>
        <dbReference type="ChEBI" id="CHEBI:29105"/>
        <label>2</label>
    </ligand>
</feature>
<feature type="binding site" evidence="14">
    <location>
        <position position="357"/>
    </location>
    <ligand>
        <name>Zn(2+)</name>
        <dbReference type="ChEBI" id="CHEBI:29105"/>
        <label>2</label>
    </ligand>
</feature>
<keyword evidence="12" id="KW-0449">Lipoprotein</keyword>
<dbReference type="EnsemblMetazoa" id="XM_017118565.2">
    <property type="protein sequence ID" value="XP_016974054.1"/>
    <property type="gene ID" value="LOC108040900"/>
</dbReference>
<dbReference type="InterPro" id="IPR017850">
    <property type="entry name" value="Alkaline_phosphatase_core_sf"/>
</dbReference>
<evidence type="ECO:0000256" key="13">
    <source>
        <dbReference type="PIRSR" id="PIRSR601952-1"/>
    </source>
</evidence>
<dbReference type="GO" id="GO:0046872">
    <property type="term" value="F:metal ion binding"/>
    <property type="evidence" value="ECO:0007669"/>
    <property type="project" value="UniProtKB-KW"/>
</dbReference>
<feature type="binding site" evidence="14">
    <location>
        <position position="81"/>
    </location>
    <ligand>
        <name>Zn(2+)</name>
        <dbReference type="ChEBI" id="CHEBI:29105"/>
        <label>2</label>
    </ligand>
</feature>
<feature type="binding site" evidence="14">
    <location>
        <position position="361"/>
    </location>
    <ligand>
        <name>Zn(2+)</name>
        <dbReference type="ChEBI" id="CHEBI:29105"/>
        <label>2</label>
    </ligand>
</feature>
<dbReference type="GeneID" id="108040900"/>
<feature type="binding site" evidence="14">
    <location>
        <position position="188"/>
    </location>
    <ligand>
        <name>Mg(2+)</name>
        <dbReference type="ChEBI" id="CHEBI:18420"/>
    </ligand>
</feature>
<dbReference type="OrthoDB" id="5818554at2759"/>
<keyword evidence="11" id="KW-0325">Glycoprotein</keyword>
<dbReference type="CTD" id="35981"/>
<evidence type="ECO:0000313" key="19">
    <source>
        <dbReference type="Proteomes" id="UP001652680"/>
    </source>
</evidence>
<gene>
    <name evidence="20" type="primary">LOC108040900</name>
    <name evidence="18" type="synonym">108040900</name>
</gene>
<feature type="binding site" evidence="14">
    <location>
        <position position="81"/>
    </location>
    <ligand>
        <name>Mg(2+)</name>
        <dbReference type="ChEBI" id="CHEBI:18420"/>
    </ligand>
</feature>
<dbReference type="GO" id="GO:0098552">
    <property type="term" value="C:side of membrane"/>
    <property type="evidence" value="ECO:0007669"/>
    <property type="project" value="UniProtKB-KW"/>
</dbReference>
<evidence type="ECO:0000256" key="12">
    <source>
        <dbReference type="ARBA" id="ARBA00023288"/>
    </source>
</evidence>
<keyword evidence="8 14" id="KW-0862">Zinc</keyword>
<dbReference type="SMART" id="SM00098">
    <property type="entry name" value="alkPPc"/>
    <property type="match status" value="1"/>
</dbReference>
<dbReference type="OMA" id="HLPYDGD"/>
<dbReference type="PRINTS" id="PR00113">
    <property type="entry name" value="ALKPHPHTASE"/>
</dbReference>
<name>A0A6P4EBW2_DRORH</name>
<evidence type="ECO:0000313" key="20">
    <source>
        <dbReference type="RefSeq" id="XP_016974054.1"/>
    </source>
</evidence>
<dbReference type="InterPro" id="IPR018299">
    <property type="entry name" value="Alkaline_phosphatase_AS"/>
</dbReference>
<dbReference type="GO" id="GO:0005886">
    <property type="term" value="C:plasma membrane"/>
    <property type="evidence" value="ECO:0007669"/>
    <property type="project" value="UniProtKB-SubCell"/>
</dbReference>
<organism evidence="20">
    <name type="scientific">Drosophila rhopaloa</name>
    <name type="common">Fruit fly</name>
    <dbReference type="NCBI Taxonomy" id="1041015"/>
    <lineage>
        <taxon>Eukaryota</taxon>
        <taxon>Metazoa</taxon>
        <taxon>Ecdysozoa</taxon>
        <taxon>Arthropoda</taxon>
        <taxon>Hexapoda</taxon>
        <taxon>Insecta</taxon>
        <taxon>Pterygota</taxon>
        <taxon>Neoptera</taxon>
        <taxon>Endopterygota</taxon>
        <taxon>Diptera</taxon>
        <taxon>Brachycera</taxon>
        <taxon>Muscomorpha</taxon>
        <taxon>Ephydroidea</taxon>
        <taxon>Drosophilidae</taxon>
        <taxon>Drosophila</taxon>
        <taxon>Sophophora</taxon>
    </lineage>
</organism>
<evidence type="ECO:0000256" key="16">
    <source>
        <dbReference type="RuleBase" id="RU003947"/>
    </source>
</evidence>
<protein>
    <recommendedName>
        <fullName evidence="3 16">Alkaline phosphatase</fullName>
        <ecNumber evidence="3 16">3.1.3.1</ecNumber>
    </recommendedName>
</protein>
<dbReference type="RefSeq" id="XP_016974054.1">
    <property type="nucleotide sequence ID" value="XM_017118565.1"/>
</dbReference>
<dbReference type="GO" id="GO:0004035">
    <property type="term" value="F:alkaline phosphatase activity"/>
    <property type="evidence" value="ECO:0007669"/>
    <property type="project" value="UniProtKB-EC"/>
</dbReference>
<evidence type="ECO:0000256" key="1">
    <source>
        <dbReference type="ARBA" id="ARBA00004609"/>
    </source>
</evidence>
<keyword evidence="10" id="KW-0472">Membrane</keyword>
<evidence type="ECO:0000256" key="6">
    <source>
        <dbReference type="ARBA" id="ARBA00022723"/>
    </source>
</evidence>
<proteinExistence type="inferred from homology"/>
<evidence type="ECO:0000256" key="15">
    <source>
        <dbReference type="RuleBase" id="RU003946"/>
    </source>
</evidence>
<dbReference type="CDD" id="cd16012">
    <property type="entry name" value="ALP"/>
    <property type="match status" value="1"/>
</dbReference>
<evidence type="ECO:0000256" key="7">
    <source>
        <dbReference type="ARBA" id="ARBA00022801"/>
    </source>
</evidence>
<feature type="binding site" evidence="14">
    <location>
        <position position="399"/>
    </location>
    <ligand>
        <name>Zn(2+)</name>
        <dbReference type="ChEBI" id="CHEBI:29105"/>
        <label>2</label>
    </ligand>
</feature>
<evidence type="ECO:0000256" key="14">
    <source>
        <dbReference type="PIRSR" id="PIRSR601952-2"/>
    </source>
</evidence>
<dbReference type="EC" id="3.1.3.1" evidence="3 16"/>
<feature type="signal peptide" evidence="17">
    <location>
        <begin position="1"/>
        <end position="21"/>
    </location>
</feature>
<feature type="chain" id="PRO_5028176077" description="Alkaline phosphatase" evidence="17">
    <location>
        <begin position="22"/>
        <end position="515"/>
    </location>
</feature>
<comment type="similarity">
    <text evidence="2 15">Belongs to the alkaline phosphatase family.</text>
</comment>
<keyword evidence="19" id="KW-1185">Reference proteome</keyword>
<comment type="subcellular location">
    <subcellularLocation>
        <location evidence="1">Cell membrane</location>
        <topology evidence="1">Lipid-anchor</topology>
        <topology evidence="1">GPI-anchor</topology>
    </subcellularLocation>
</comment>
<dbReference type="InterPro" id="IPR001952">
    <property type="entry name" value="Alkaline_phosphatase"/>
</dbReference>
<comment type="cofactor">
    <cofactor evidence="14">
        <name>Zn(2+)</name>
        <dbReference type="ChEBI" id="CHEBI:29105"/>
    </cofactor>
    <text evidence="14">Binds 2 Zn(2+) ions.</text>
</comment>
<dbReference type="Pfam" id="PF00245">
    <property type="entry name" value="Alk_phosphatase"/>
    <property type="match status" value="1"/>
</dbReference>
<keyword evidence="4" id="KW-1003">Cell membrane</keyword>
<dbReference type="FunFam" id="3.40.720.10:FF:000008">
    <property type="entry name" value="Alkaline phosphatase"/>
    <property type="match status" value="1"/>
</dbReference>
<evidence type="ECO:0000256" key="2">
    <source>
        <dbReference type="ARBA" id="ARBA00005984"/>
    </source>
</evidence>
<dbReference type="AlphaFoldDB" id="A0A6P4EBW2"/>
<keyword evidence="9 14" id="KW-0460">Magnesium</keyword>
<evidence type="ECO:0000256" key="3">
    <source>
        <dbReference type="ARBA" id="ARBA00012647"/>
    </source>
</evidence>
<dbReference type="Proteomes" id="UP001652680">
    <property type="component" value="Unassembled WGS sequence"/>
</dbReference>
<reference evidence="18" key="3">
    <citation type="submission" date="2025-05" db="UniProtKB">
        <authorList>
            <consortium name="EnsemblMetazoa"/>
        </authorList>
    </citation>
    <scope>IDENTIFICATION</scope>
</reference>
<keyword evidence="6 14" id="KW-0479">Metal-binding</keyword>
<dbReference type="PROSITE" id="PS00123">
    <property type="entry name" value="ALKALINE_PHOSPHATASE"/>
    <property type="match status" value="1"/>
</dbReference>
<evidence type="ECO:0000256" key="11">
    <source>
        <dbReference type="ARBA" id="ARBA00023180"/>
    </source>
</evidence>
<comment type="catalytic activity">
    <reaction evidence="16">
        <text>a phosphate monoester + H2O = an alcohol + phosphate</text>
        <dbReference type="Rhea" id="RHEA:15017"/>
        <dbReference type="ChEBI" id="CHEBI:15377"/>
        <dbReference type="ChEBI" id="CHEBI:30879"/>
        <dbReference type="ChEBI" id="CHEBI:43474"/>
        <dbReference type="ChEBI" id="CHEBI:67140"/>
        <dbReference type="EC" id="3.1.3.1"/>
    </reaction>
</comment>
<feature type="binding site" evidence="14">
    <location>
        <position position="352"/>
    </location>
    <ligand>
        <name>Mg(2+)</name>
        <dbReference type="ChEBI" id="CHEBI:18420"/>
    </ligand>
</feature>
<keyword evidence="7 16" id="KW-0378">Hydrolase</keyword>
<reference evidence="20" key="2">
    <citation type="submission" date="2025-04" db="UniProtKB">
        <authorList>
            <consortium name="RefSeq"/>
        </authorList>
    </citation>
    <scope>IDENTIFICATION</scope>
</reference>
<evidence type="ECO:0000313" key="18">
    <source>
        <dbReference type="EnsemblMetazoa" id="XP_016974054.1"/>
    </source>
</evidence>
<evidence type="ECO:0000256" key="10">
    <source>
        <dbReference type="ARBA" id="ARBA00023136"/>
    </source>
</evidence>
<feature type="binding site" evidence="14">
    <location>
        <position position="190"/>
    </location>
    <ligand>
        <name>Mg(2+)</name>
        <dbReference type="ChEBI" id="CHEBI:18420"/>
    </ligand>
</feature>
<dbReference type="Gene3D" id="3.40.720.10">
    <property type="entry name" value="Alkaline Phosphatase, subunit A"/>
    <property type="match status" value="1"/>
</dbReference>